<keyword evidence="13" id="KW-1185">Reference proteome</keyword>
<dbReference type="InterPro" id="IPR016024">
    <property type="entry name" value="ARM-type_fold"/>
</dbReference>
<dbReference type="Gene3D" id="1.20.1250.20">
    <property type="entry name" value="MFS general substrate transporter like domains"/>
    <property type="match status" value="1"/>
</dbReference>
<feature type="transmembrane region" description="Helical" evidence="9">
    <location>
        <begin position="84"/>
        <end position="103"/>
    </location>
</feature>
<keyword evidence="3 9" id="KW-0813">Transport</keyword>
<dbReference type="Pfam" id="PF03219">
    <property type="entry name" value="TLC"/>
    <property type="match status" value="1"/>
</dbReference>
<dbReference type="InterPro" id="IPR014710">
    <property type="entry name" value="RmlC-like_jellyroll"/>
</dbReference>
<feature type="transmembrane region" description="Helical" evidence="9">
    <location>
        <begin position="313"/>
        <end position="335"/>
    </location>
</feature>
<evidence type="ECO:0000256" key="10">
    <source>
        <dbReference type="SAM" id="MobiDB-lite"/>
    </source>
</evidence>
<feature type="region of interest" description="Disordered" evidence="10">
    <location>
        <begin position="1096"/>
        <end position="1119"/>
    </location>
</feature>
<keyword evidence="6 9" id="KW-0067">ATP-binding</keyword>
<dbReference type="GO" id="GO:0016020">
    <property type="term" value="C:membrane"/>
    <property type="evidence" value="ECO:0007669"/>
    <property type="project" value="UniProtKB-SubCell"/>
</dbReference>
<keyword evidence="8 9" id="KW-0472">Membrane</keyword>
<evidence type="ECO:0000256" key="6">
    <source>
        <dbReference type="ARBA" id="ARBA00022840"/>
    </source>
</evidence>
<dbReference type="AlphaFoldDB" id="A0A518B7W6"/>
<feature type="compositionally biased region" description="Polar residues" evidence="10">
    <location>
        <begin position="1110"/>
        <end position="1119"/>
    </location>
</feature>
<keyword evidence="4 9" id="KW-0812">Transmembrane</keyword>
<protein>
    <recommendedName>
        <fullName evidence="9">ADP,ATP carrier protein</fullName>
    </recommendedName>
</protein>
<feature type="transmembrane region" description="Helical" evidence="9">
    <location>
        <begin position="53"/>
        <end position="72"/>
    </location>
</feature>
<dbReference type="RefSeq" id="WP_145260258.1">
    <property type="nucleotide sequence ID" value="NZ_CP036279.1"/>
</dbReference>
<dbReference type="InterPro" id="IPR011989">
    <property type="entry name" value="ARM-like"/>
</dbReference>
<feature type="transmembrane region" description="Helical" evidence="9">
    <location>
        <begin position="109"/>
        <end position="135"/>
    </location>
</feature>
<dbReference type="Pfam" id="PF00027">
    <property type="entry name" value="cNMP_binding"/>
    <property type="match status" value="1"/>
</dbReference>
<evidence type="ECO:0000256" key="1">
    <source>
        <dbReference type="ARBA" id="ARBA00004141"/>
    </source>
</evidence>
<accession>A0A518B7W6</accession>
<evidence type="ECO:0000256" key="9">
    <source>
        <dbReference type="RuleBase" id="RU363121"/>
    </source>
</evidence>
<reference evidence="12 13" key="1">
    <citation type="submission" date="2019-02" db="EMBL/GenBank/DDBJ databases">
        <title>Deep-cultivation of Planctomycetes and their phenomic and genomic characterization uncovers novel biology.</title>
        <authorList>
            <person name="Wiegand S."/>
            <person name="Jogler M."/>
            <person name="Boedeker C."/>
            <person name="Pinto D."/>
            <person name="Vollmers J."/>
            <person name="Rivas-Marin E."/>
            <person name="Kohn T."/>
            <person name="Peeters S.H."/>
            <person name="Heuer A."/>
            <person name="Rast P."/>
            <person name="Oberbeckmann S."/>
            <person name="Bunk B."/>
            <person name="Jeske O."/>
            <person name="Meyerdierks A."/>
            <person name="Storesund J.E."/>
            <person name="Kallscheuer N."/>
            <person name="Luecker S."/>
            <person name="Lage O.M."/>
            <person name="Pohl T."/>
            <person name="Merkel B.J."/>
            <person name="Hornburger P."/>
            <person name="Mueller R.-W."/>
            <person name="Bruemmer F."/>
            <person name="Labrenz M."/>
            <person name="Spormann A.M."/>
            <person name="Op den Camp H."/>
            <person name="Overmann J."/>
            <person name="Amann R."/>
            <person name="Jetten M.S.M."/>
            <person name="Mascher T."/>
            <person name="Medema M.H."/>
            <person name="Devos D.P."/>
            <person name="Kaster A.-K."/>
            <person name="Ovreas L."/>
            <person name="Rohde M."/>
            <person name="Galperin M.Y."/>
            <person name="Jogler C."/>
        </authorList>
    </citation>
    <scope>NUCLEOTIDE SEQUENCE [LARGE SCALE GENOMIC DNA]</scope>
    <source>
        <strain evidence="12 13">Pan216</strain>
    </source>
</reference>
<evidence type="ECO:0000313" key="12">
    <source>
        <dbReference type="EMBL" id="QDU63069.1"/>
    </source>
</evidence>
<dbReference type="SMART" id="SM00567">
    <property type="entry name" value="EZ_HEAT"/>
    <property type="match status" value="5"/>
</dbReference>
<dbReference type="PROSITE" id="PS50042">
    <property type="entry name" value="CNMP_BINDING_3"/>
    <property type="match status" value="1"/>
</dbReference>
<dbReference type="SUPFAM" id="SSF103473">
    <property type="entry name" value="MFS general substrate transporter"/>
    <property type="match status" value="1"/>
</dbReference>
<dbReference type="PANTHER" id="PTHR31187">
    <property type="match status" value="1"/>
</dbReference>
<feature type="transmembrane region" description="Helical" evidence="9">
    <location>
        <begin position="147"/>
        <end position="168"/>
    </location>
</feature>
<gene>
    <name evidence="12" type="ORF">Pan216_39440</name>
</gene>
<feature type="region of interest" description="Disordered" evidence="10">
    <location>
        <begin position="206"/>
        <end position="229"/>
    </location>
</feature>
<comment type="similarity">
    <text evidence="2 9">Belongs to the ADP/ATP translocase tlc family.</text>
</comment>
<organism evidence="12 13">
    <name type="scientific">Kolteria novifilia</name>
    <dbReference type="NCBI Taxonomy" id="2527975"/>
    <lineage>
        <taxon>Bacteria</taxon>
        <taxon>Pseudomonadati</taxon>
        <taxon>Planctomycetota</taxon>
        <taxon>Planctomycetia</taxon>
        <taxon>Kolteriales</taxon>
        <taxon>Kolteriaceae</taxon>
        <taxon>Kolteria</taxon>
    </lineage>
</organism>
<dbReference type="InterPro" id="IPR000595">
    <property type="entry name" value="cNMP-bd_dom"/>
</dbReference>
<dbReference type="KEGG" id="knv:Pan216_39440"/>
<dbReference type="InterPro" id="IPR004667">
    <property type="entry name" value="ADP_ATP_car_bac_type"/>
</dbReference>
<dbReference type="GO" id="GO:0005471">
    <property type="term" value="F:ATP:ADP antiporter activity"/>
    <property type="evidence" value="ECO:0007669"/>
    <property type="project" value="InterPro"/>
</dbReference>
<feature type="transmembrane region" description="Helical" evidence="9">
    <location>
        <begin position="235"/>
        <end position="253"/>
    </location>
</feature>
<dbReference type="GO" id="GO:0005524">
    <property type="term" value="F:ATP binding"/>
    <property type="evidence" value="ECO:0007669"/>
    <property type="project" value="UniProtKB-KW"/>
</dbReference>
<feature type="transmembrane region" description="Helical" evidence="9">
    <location>
        <begin position="174"/>
        <end position="193"/>
    </location>
</feature>
<dbReference type="SUPFAM" id="SSF51206">
    <property type="entry name" value="cAMP-binding domain-like"/>
    <property type="match status" value="1"/>
</dbReference>
<feature type="transmembrane region" description="Helical" evidence="9">
    <location>
        <begin position="273"/>
        <end position="293"/>
    </location>
</feature>
<dbReference type="InterPro" id="IPR004155">
    <property type="entry name" value="PBS_lyase_HEAT"/>
</dbReference>
<evidence type="ECO:0000256" key="3">
    <source>
        <dbReference type="ARBA" id="ARBA00022448"/>
    </source>
</evidence>
<dbReference type="Gene3D" id="2.60.120.10">
    <property type="entry name" value="Jelly Rolls"/>
    <property type="match status" value="1"/>
</dbReference>
<dbReference type="OrthoDB" id="255318at2"/>
<dbReference type="Pfam" id="PF13646">
    <property type="entry name" value="HEAT_2"/>
    <property type="match status" value="1"/>
</dbReference>
<name>A0A518B7W6_9BACT</name>
<evidence type="ECO:0000313" key="13">
    <source>
        <dbReference type="Proteomes" id="UP000317093"/>
    </source>
</evidence>
<dbReference type="SMART" id="SM00100">
    <property type="entry name" value="cNMP"/>
    <property type="match status" value="1"/>
</dbReference>
<evidence type="ECO:0000256" key="2">
    <source>
        <dbReference type="ARBA" id="ARBA00007127"/>
    </source>
</evidence>
<evidence type="ECO:0000256" key="5">
    <source>
        <dbReference type="ARBA" id="ARBA00022741"/>
    </source>
</evidence>
<feature type="domain" description="Cyclic nucleotide-binding" evidence="11">
    <location>
        <begin position="971"/>
        <end position="1074"/>
    </location>
</feature>
<comment type="subcellular location">
    <subcellularLocation>
        <location evidence="1 9">Membrane</location>
        <topology evidence="1 9">Multi-pass membrane protein</topology>
    </subcellularLocation>
</comment>
<feature type="transmembrane region" description="Helical" evidence="9">
    <location>
        <begin position="20"/>
        <end position="41"/>
    </location>
</feature>
<proteinExistence type="inferred from homology"/>
<evidence type="ECO:0000256" key="8">
    <source>
        <dbReference type="ARBA" id="ARBA00023136"/>
    </source>
</evidence>
<keyword evidence="7 9" id="KW-1133">Transmembrane helix</keyword>
<evidence type="ECO:0000256" key="4">
    <source>
        <dbReference type="ARBA" id="ARBA00022692"/>
    </source>
</evidence>
<dbReference type="InterPro" id="IPR036259">
    <property type="entry name" value="MFS_trans_sf"/>
</dbReference>
<evidence type="ECO:0000259" key="11">
    <source>
        <dbReference type="PROSITE" id="PS50042"/>
    </source>
</evidence>
<dbReference type="Proteomes" id="UP000317093">
    <property type="component" value="Chromosome"/>
</dbReference>
<sequence length="1119" mass="125211">MLFSIERLLSVRAEEQKRFFQLFFLYMCVVGATVTTTRTVAFTLFLKNLDARYLPYMYITLAVFESFNTLVYANAASRVRLDRLIVVSFSLFLLATAGFWVIFEIHEANFWVLAALYVFAEVAVTISVLQFWTFAGEMFTSRQGRRLYAMVGAGGACGQVLFGAIMGATVTTLGIQNFLLVASGLFVICILLVSSLRQAYVQGLDDSNDPTKRERRSSSHIQQQRSGHNIHSRRLGIAIAAMIGFTTAAVAIVDYQWKISAANTFEGQADHLARYFSLLLIVMGLLEIFLQFFVTSRLVSRLGIQASLTIEPLYLIGCSLTILLAAPHRIVLWAATLQRMENTLRFAITSMCKQMLYQPIGEAMRRRIKAIVDGIVNPLAVGCSGVALLLIEGKIPARDLSYATIGLAAAWTLAALVSHRRYVKTLEARLSVMPSDEERERPILGDAAALNVYEEILKGEDEYAAAAALEFIDEVAPGPRRDALVLHLLKKKSTWLRRKALVYLGRTGDPRFAPTVRLSLEDEEPSVRAAAISAYCEINQSSDSDMAFVHDYQFDPNPEVKGAAIASLIRCGGLDGILAAAEELKRMFRDSDPLVRKSAAEVLGRLKVRHFHGSLRILLEDEDRDVVLEAIRASRQMRSHHLIAPLVTNLDRSHVSRSAADALAEYDAEVITPLGHFLDQSEEFPKRRLALPRIIGTIGARSAPELAAEILMKHFDDADDLVRASVYAGLEKIVHAHPDFELDHDRIETRCQQQLRCYFQQTTIVLELRELLEESLLQDSLLEERARITSRILTLIGILYPQLDLASIRHSLGGINPKDREYALELLDNTIGKAERTALLGILDPVSDEKKVAIGKQLYALEHHDAETWLRILMQHENAWVRATACLQVGRKHLSELRDDVERLRHDDDELVRSAADFTLVMLTCLTESSPSWLEVAQLFVGEHCSPTSPLTEERMLSTIEKVILLKANEVFRELDGKLLVYIAEIALEGSYPAGTVILREGESREELYLITSGSVVLTMSDREISVRGKGDIFGLSILRIETTQHSAIAQTDVSYLKINRDDFIDLIQERSEVALGLIRLLTSALAKAQRTIADREDELDPQDPDRNSMWATTRQKLS</sequence>
<evidence type="ECO:0000256" key="7">
    <source>
        <dbReference type="ARBA" id="ARBA00022989"/>
    </source>
</evidence>
<dbReference type="Gene3D" id="1.25.10.10">
    <property type="entry name" value="Leucine-rich Repeat Variant"/>
    <property type="match status" value="2"/>
</dbReference>
<dbReference type="EMBL" id="CP036279">
    <property type="protein sequence ID" value="QDU63069.1"/>
    <property type="molecule type" value="Genomic_DNA"/>
</dbReference>
<dbReference type="InterPro" id="IPR018490">
    <property type="entry name" value="cNMP-bd_dom_sf"/>
</dbReference>
<dbReference type="SUPFAM" id="SSF48371">
    <property type="entry name" value="ARM repeat"/>
    <property type="match status" value="2"/>
</dbReference>
<dbReference type="PANTHER" id="PTHR31187:SF1">
    <property type="entry name" value="ADP,ATP CARRIER PROTEIN 1"/>
    <property type="match status" value="1"/>
</dbReference>
<keyword evidence="5 9" id="KW-0547">Nucleotide-binding</keyword>
<dbReference type="CDD" id="cd00038">
    <property type="entry name" value="CAP_ED"/>
    <property type="match status" value="1"/>
</dbReference>